<dbReference type="Gene3D" id="3.40.50.720">
    <property type="entry name" value="NAD(P)-binding Rossmann-like Domain"/>
    <property type="match status" value="2"/>
</dbReference>
<dbReference type="Pfam" id="PF13727">
    <property type="entry name" value="CoA_binding_3"/>
    <property type="match status" value="1"/>
</dbReference>
<dbReference type="InterPro" id="IPR003869">
    <property type="entry name" value="Polysac_CapD-like"/>
</dbReference>
<sequence length="596" mass="64071">MLCKSALSRQAVRVLWDCASWVLATCVVVGSRYDFTLADSQDVAVVAYAVAACVIQVIVGTLLMLYRGRYKTASFEESFGLAMSTVVVSLVLAVIFIGLVGTSAFPRAVAALAPPVALLLMAAGRWGYRAIVTRAGARAGADRERALIYGAGNAGHQLVRLLTMEDAAPFRPVGLIDDDRSKRHLRLMGVPVLGDRSGLLQAAAMVDATTVILAISDAGPELVRETSALVEEAGLRFLVLPPVNEVVGGRVKLSDIREVDMEDLLGRRQIHTDLGGIAGYLTGRVVLITGAGGSIGSELARQVHAFGPTELVLLDRDESALHAVQLSIYGQGLLDTPDMVLADIRDARVVEEIFALHRPEVVFHAAALKHLPMLEQYPDEGWKTNVQGTLNVLEAARKVGCAQFVNVSTDKAADPSCTLGRTKRIAERVTAWYSANAPGTYISVRFGNVLGSRGSVLHSFMEQIHRGGPVTVTHPDITRYFMTVPEACQLVIQAGAIGEAGEVLIFDMGEPVRILDVAQRLVARSGKEIEIVFTGLRRGEKLHEALFSTGEQGTRRQHPLITHVPVPPLHRADVGSFSQRPELRPVAVATGSDRVG</sequence>
<comment type="similarity">
    <text evidence="1">Belongs to the polysaccharide synthase family.</text>
</comment>
<feature type="domain" description="Polysaccharide biosynthesis protein CapD-like" evidence="3">
    <location>
        <begin position="286"/>
        <end position="563"/>
    </location>
</feature>
<dbReference type="EMBL" id="BAABAB010000005">
    <property type="protein sequence ID" value="GAA3607281.1"/>
    <property type="molecule type" value="Genomic_DNA"/>
</dbReference>
<dbReference type="InterPro" id="IPR036291">
    <property type="entry name" value="NAD(P)-bd_dom_sf"/>
</dbReference>
<dbReference type="PANTHER" id="PTHR43318:SF1">
    <property type="entry name" value="POLYSACCHARIDE BIOSYNTHESIS PROTEIN EPSC-RELATED"/>
    <property type="match status" value="1"/>
</dbReference>
<keyword evidence="5" id="KW-1185">Reference proteome</keyword>
<protein>
    <submittedName>
        <fullName evidence="4">Nucleoside-diphosphate sugar epimerase/dehydratase</fullName>
    </submittedName>
</protein>
<dbReference type="Proteomes" id="UP001501490">
    <property type="component" value="Unassembled WGS sequence"/>
</dbReference>
<keyword evidence="2" id="KW-0812">Transmembrane</keyword>
<dbReference type="SUPFAM" id="SSF51735">
    <property type="entry name" value="NAD(P)-binding Rossmann-fold domains"/>
    <property type="match status" value="2"/>
</dbReference>
<comment type="caution">
    <text evidence="4">The sequence shown here is derived from an EMBL/GenBank/DDBJ whole genome shotgun (WGS) entry which is preliminary data.</text>
</comment>
<organism evidence="4 5">
    <name type="scientific">Microlunatus ginsengisoli</name>
    <dbReference type="NCBI Taxonomy" id="363863"/>
    <lineage>
        <taxon>Bacteria</taxon>
        <taxon>Bacillati</taxon>
        <taxon>Actinomycetota</taxon>
        <taxon>Actinomycetes</taxon>
        <taxon>Propionibacteriales</taxon>
        <taxon>Propionibacteriaceae</taxon>
        <taxon>Microlunatus</taxon>
    </lineage>
</organism>
<proteinExistence type="inferred from homology"/>
<dbReference type="Pfam" id="PF02719">
    <property type="entry name" value="Polysacc_synt_2"/>
    <property type="match status" value="1"/>
</dbReference>
<dbReference type="PANTHER" id="PTHR43318">
    <property type="entry name" value="UDP-N-ACETYLGLUCOSAMINE 4,6-DEHYDRATASE"/>
    <property type="match status" value="1"/>
</dbReference>
<evidence type="ECO:0000259" key="3">
    <source>
        <dbReference type="Pfam" id="PF02719"/>
    </source>
</evidence>
<dbReference type="CDD" id="cd05237">
    <property type="entry name" value="UDP_invert_4-6DH_SDR_e"/>
    <property type="match status" value="1"/>
</dbReference>
<dbReference type="InterPro" id="IPR051203">
    <property type="entry name" value="Polysaccharide_Synthase-Rel"/>
</dbReference>
<keyword evidence="2" id="KW-0472">Membrane</keyword>
<reference evidence="5" key="1">
    <citation type="journal article" date="2019" name="Int. J. Syst. Evol. Microbiol.">
        <title>The Global Catalogue of Microorganisms (GCM) 10K type strain sequencing project: providing services to taxonomists for standard genome sequencing and annotation.</title>
        <authorList>
            <consortium name="The Broad Institute Genomics Platform"/>
            <consortium name="The Broad Institute Genome Sequencing Center for Infectious Disease"/>
            <person name="Wu L."/>
            <person name="Ma J."/>
        </authorList>
    </citation>
    <scope>NUCLEOTIDE SEQUENCE [LARGE SCALE GENOMIC DNA]</scope>
    <source>
        <strain evidence="5">JCM 16929</strain>
    </source>
</reference>
<evidence type="ECO:0000256" key="2">
    <source>
        <dbReference type="SAM" id="Phobius"/>
    </source>
</evidence>
<evidence type="ECO:0000313" key="5">
    <source>
        <dbReference type="Proteomes" id="UP001501490"/>
    </source>
</evidence>
<name>A0ABP6ZFU3_9ACTN</name>
<keyword evidence="2" id="KW-1133">Transmembrane helix</keyword>
<feature type="transmembrane region" description="Helical" evidence="2">
    <location>
        <begin position="45"/>
        <end position="66"/>
    </location>
</feature>
<feature type="transmembrane region" description="Helical" evidence="2">
    <location>
        <begin position="12"/>
        <end position="33"/>
    </location>
</feature>
<accession>A0ABP6ZFU3</accession>
<gene>
    <name evidence="4" type="ORF">GCM10022236_06370</name>
</gene>
<evidence type="ECO:0000313" key="4">
    <source>
        <dbReference type="EMBL" id="GAA3607281.1"/>
    </source>
</evidence>
<feature type="transmembrane region" description="Helical" evidence="2">
    <location>
        <begin position="78"/>
        <end position="102"/>
    </location>
</feature>
<evidence type="ECO:0000256" key="1">
    <source>
        <dbReference type="ARBA" id="ARBA00007430"/>
    </source>
</evidence>